<gene>
    <name evidence="2" type="ORF">KIPB_012135</name>
</gene>
<feature type="non-terminal residue" evidence="2">
    <location>
        <position position="121"/>
    </location>
</feature>
<comment type="caution">
    <text evidence="2">The sequence shown here is derived from an EMBL/GenBank/DDBJ whole genome shotgun (WGS) entry which is preliminary data.</text>
</comment>
<dbReference type="SUPFAM" id="SSF47113">
    <property type="entry name" value="Histone-fold"/>
    <property type="match status" value="1"/>
</dbReference>
<protein>
    <submittedName>
        <fullName evidence="2">Uncharacterized protein</fullName>
    </submittedName>
</protein>
<keyword evidence="3" id="KW-1185">Reference proteome</keyword>
<feature type="compositionally biased region" description="Basic residues" evidence="1">
    <location>
        <begin position="1"/>
        <end position="10"/>
    </location>
</feature>
<feature type="region of interest" description="Disordered" evidence="1">
    <location>
        <begin position="1"/>
        <end position="62"/>
    </location>
</feature>
<evidence type="ECO:0000313" key="3">
    <source>
        <dbReference type="Proteomes" id="UP000265618"/>
    </source>
</evidence>
<organism evidence="2 3">
    <name type="scientific">Kipferlia bialata</name>
    <dbReference type="NCBI Taxonomy" id="797122"/>
    <lineage>
        <taxon>Eukaryota</taxon>
        <taxon>Metamonada</taxon>
        <taxon>Carpediemonas-like organisms</taxon>
        <taxon>Kipferlia</taxon>
    </lineage>
</organism>
<accession>A0A9K3GNP7</accession>
<name>A0A9K3GNP7_9EUKA</name>
<dbReference type="EMBL" id="BDIP01005243">
    <property type="protein sequence ID" value="GIQ89623.1"/>
    <property type="molecule type" value="Genomic_DNA"/>
</dbReference>
<evidence type="ECO:0000313" key="2">
    <source>
        <dbReference type="EMBL" id="GIQ89623.1"/>
    </source>
</evidence>
<dbReference type="AlphaFoldDB" id="A0A9K3GNP7"/>
<dbReference type="Gene3D" id="1.10.20.10">
    <property type="entry name" value="Histone, subunit A"/>
    <property type="match status" value="1"/>
</dbReference>
<reference evidence="2 3" key="1">
    <citation type="journal article" date="2018" name="PLoS ONE">
        <title>The draft genome of Kipferlia bialata reveals reductive genome evolution in fornicate parasites.</title>
        <authorList>
            <person name="Tanifuji G."/>
            <person name="Takabayashi S."/>
            <person name="Kume K."/>
            <person name="Takagi M."/>
            <person name="Nakayama T."/>
            <person name="Kamikawa R."/>
            <person name="Inagaki Y."/>
            <person name="Hashimoto T."/>
        </authorList>
    </citation>
    <scope>NUCLEOTIDE SEQUENCE [LARGE SCALE GENOMIC DNA]</scope>
    <source>
        <strain evidence="2">NY0173</strain>
    </source>
</reference>
<dbReference type="Proteomes" id="UP000265618">
    <property type="component" value="Unassembled WGS sequence"/>
</dbReference>
<evidence type="ECO:0000256" key="1">
    <source>
        <dbReference type="SAM" id="MobiDB-lite"/>
    </source>
</evidence>
<proteinExistence type="predicted"/>
<dbReference type="InterPro" id="IPR009072">
    <property type="entry name" value="Histone-fold"/>
</dbReference>
<sequence>MARTKVRKSTVGRAGTKVPRKGPAVRAEPMKRSKSRPAAGKVAAKTVMQDAPKKRRARPGMKAMRDIRKLQSSSNLLLPSDPFRRLLPLSLSLSLSIYVYPIHPSAPFRRLVRQVLGTHQP</sequence>
<dbReference type="GO" id="GO:0046982">
    <property type="term" value="F:protein heterodimerization activity"/>
    <property type="evidence" value="ECO:0007669"/>
    <property type="project" value="InterPro"/>
</dbReference>